<protein>
    <recommendedName>
        <fullName evidence="4">Large ribosomal subunit protein bL27m</fullName>
    </recommendedName>
</protein>
<evidence type="ECO:0000313" key="7">
    <source>
        <dbReference type="Proteomes" id="UP001610563"/>
    </source>
</evidence>
<evidence type="ECO:0000256" key="5">
    <source>
        <dbReference type="SAM" id="MobiDB-lite"/>
    </source>
</evidence>
<keyword evidence="3" id="KW-0687">Ribonucleoprotein</keyword>
<accession>A0ABR4G550</accession>
<evidence type="ECO:0000256" key="3">
    <source>
        <dbReference type="ARBA" id="ARBA00023274"/>
    </source>
</evidence>
<comment type="similarity">
    <text evidence="1">Belongs to the bacterial ribosomal protein bL27 family.</text>
</comment>
<keyword evidence="2" id="KW-0689">Ribosomal protein</keyword>
<dbReference type="PRINTS" id="PR00063">
    <property type="entry name" value="RIBOSOMALL27"/>
</dbReference>
<gene>
    <name evidence="6" type="ORF">BJX66DRAFT_304525</name>
</gene>
<dbReference type="SUPFAM" id="SSF110324">
    <property type="entry name" value="Ribosomal L27 protein-like"/>
    <property type="match status" value="1"/>
</dbReference>
<sequence length="280" mass="30998">MMLQPRLLTPLRALGAAIAHPNTSITRLVPQQSQTQTLLTRTTSALRPAQSPSILSNPLLSFAQVRHASHSAQGAANKHSRDPAGKRLGAKRTGGEYVVPGCIIFRQRGTKWFPGENCAMGRDHTIYAAEAGYVRYYLDPARHSDRKYIGVVFEKDGKLPTPQNAPTRRKLNRIAVPRLPETGVEGQSDLTVLVSEETGSMVGSVPAVNAQEGKQLRPGYMWREANWSIGRAAEKAGITAAPYDRNDRWLAWRKREAKVQRAIQMKSLKNKKKASKKAKK</sequence>
<dbReference type="PANTHER" id="PTHR15893:SF0">
    <property type="entry name" value="LARGE RIBOSOMAL SUBUNIT PROTEIN BL27M"/>
    <property type="match status" value="1"/>
</dbReference>
<dbReference type="Proteomes" id="UP001610563">
    <property type="component" value="Unassembled WGS sequence"/>
</dbReference>
<dbReference type="PANTHER" id="PTHR15893">
    <property type="entry name" value="RIBOSOMAL PROTEIN L27"/>
    <property type="match status" value="1"/>
</dbReference>
<dbReference type="Gene3D" id="2.40.50.100">
    <property type="match status" value="1"/>
</dbReference>
<name>A0ABR4G550_9EURO</name>
<reference evidence="6 7" key="1">
    <citation type="submission" date="2024-07" db="EMBL/GenBank/DDBJ databases">
        <title>Section-level genome sequencing and comparative genomics of Aspergillus sections Usti and Cavernicolus.</title>
        <authorList>
            <consortium name="Lawrence Berkeley National Laboratory"/>
            <person name="Nybo J.L."/>
            <person name="Vesth T.C."/>
            <person name="Theobald S."/>
            <person name="Frisvad J.C."/>
            <person name="Larsen T.O."/>
            <person name="Kjaerboelling I."/>
            <person name="Rothschild-Mancinelli K."/>
            <person name="Lyhne E.K."/>
            <person name="Kogle M.E."/>
            <person name="Barry K."/>
            <person name="Clum A."/>
            <person name="Na H."/>
            <person name="Ledsgaard L."/>
            <person name="Lin J."/>
            <person name="Lipzen A."/>
            <person name="Kuo A."/>
            <person name="Riley R."/>
            <person name="Mondo S."/>
            <person name="Labutti K."/>
            <person name="Haridas S."/>
            <person name="Pangalinan J."/>
            <person name="Salamov A.A."/>
            <person name="Simmons B.A."/>
            <person name="Magnuson J.K."/>
            <person name="Chen J."/>
            <person name="Drula E."/>
            <person name="Henrissat B."/>
            <person name="Wiebenga A."/>
            <person name="Lubbers R.J."/>
            <person name="Gomes A.C."/>
            <person name="Makela M.R."/>
            <person name="Stajich J."/>
            <person name="Grigoriev I.V."/>
            <person name="Mortensen U.H."/>
            <person name="De Vries R.P."/>
            <person name="Baker S.E."/>
            <person name="Andersen M.R."/>
        </authorList>
    </citation>
    <scope>NUCLEOTIDE SEQUENCE [LARGE SCALE GENOMIC DNA]</scope>
    <source>
        <strain evidence="6 7">CBS 209.92</strain>
    </source>
</reference>
<comment type="caution">
    <text evidence="6">The sequence shown here is derived from an EMBL/GenBank/DDBJ whole genome shotgun (WGS) entry which is preliminary data.</text>
</comment>
<feature type="region of interest" description="Disordered" evidence="5">
    <location>
        <begin position="70"/>
        <end position="91"/>
    </location>
</feature>
<dbReference type="Pfam" id="PF01016">
    <property type="entry name" value="Ribosomal_L27"/>
    <property type="match status" value="1"/>
</dbReference>
<organism evidence="6 7">
    <name type="scientific">Aspergillus keveii</name>
    <dbReference type="NCBI Taxonomy" id="714993"/>
    <lineage>
        <taxon>Eukaryota</taxon>
        <taxon>Fungi</taxon>
        <taxon>Dikarya</taxon>
        <taxon>Ascomycota</taxon>
        <taxon>Pezizomycotina</taxon>
        <taxon>Eurotiomycetes</taxon>
        <taxon>Eurotiomycetidae</taxon>
        <taxon>Eurotiales</taxon>
        <taxon>Aspergillaceae</taxon>
        <taxon>Aspergillus</taxon>
        <taxon>Aspergillus subgen. Nidulantes</taxon>
    </lineage>
</organism>
<dbReference type="InterPro" id="IPR001684">
    <property type="entry name" value="Ribosomal_bL27"/>
</dbReference>
<keyword evidence="7" id="KW-1185">Reference proteome</keyword>
<evidence type="ECO:0000256" key="4">
    <source>
        <dbReference type="ARBA" id="ARBA00035267"/>
    </source>
</evidence>
<proteinExistence type="inferred from homology"/>
<evidence type="ECO:0000256" key="1">
    <source>
        <dbReference type="ARBA" id="ARBA00010797"/>
    </source>
</evidence>
<dbReference type="InterPro" id="IPR018261">
    <property type="entry name" value="Ribosomal_bL27_CS"/>
</dbReference>
<evidence type="ECO:0000313" key="6">
    <source>
        <dbReference type="EMBL" id="KAL2794155.1"/>
    </source>
</evidence>
<dbReference type="PROSITE" id="PS00831">
    <property type="entry name" value="RIBOSOMAL_L27"/>
    <property type="match status" value="1"/>
</dbReference>
<evidence type="ECO:0000256" key="2">
    <source>
        <dbReference type="ARBA" id="ARBA00022980"/>
    </source>
</evidence>
<dbReference type="EMBL" id="JBFTWV010000048">
    <property type="protein sequence ID" value="KAL2794155.1"/>
    <property type="molecule type" value="Genomic_DNA"/>
</dbReference>